<dbReference type="SUPFAM" id="SSF161098">
    <property type="entry name" value="MetI-like"/>
    <property type="match status" value="1"/>
</dbReference>
<dbReference type="PANTHER" id="PTHR32243:SF18">
    <property type="entry name" value="INNER MEMBRANE ABC TRANSPORTER PERMEASE PROTEIN YCJP"/>
    <property type="match status" value="1"/>
</dbReference>
<keyword evidence="10" id="KW-1185">Reference proteome</keyword>
<sequence>MRRSIASPSRAVASVLVHAVLAALLAVFLVPLLWMVLAAFDSTPSLRARPPTSLTLDHFATVLTPRTVFVPVANSVLICGGAALVTVVASLLAAYPLSRYNLRFKRPLLYVLLFATGLPITVIMVPVYGLFVQAGLLDSRLATMLFLATASLPFGIWLSKNFLDGIPMELEEAAWVDGASVWQSLRLLVLPLAVPGMAVVGIFTLVLTWGNFFVPFILLKSPDRLPAAVRIYQFFDQYGGARYGELAAYSLLYTLPVVALYLAVSRALSGRFTLGGAMKG</sequence>
<dbReference type="CDD" id="cd06261">
    <property type="entry name" value="TM_PBP2"/>
    <property type="match status" value="1"/>
</dbReference>
<name>A0A223S9K2_9ACTN</name>
<feature type="transmembrane region" description="Helical" evidence="7">
    <location>
        <begin position="141"/>
        <end position="158"/>
    </location>
</feature>
<evidence type="ECO:0000256" key="3">
    <source>
        <dbReference type="ARBA" id="ARBA00022475"/>
    </source>
</evidence>
<evidence type="ECO:0000313" key="10">
    <source>
        <dbReference type="Proteomes" id="UP000215005"/>
    </source>
</evidence>
<feature type="transmembrane region" description="Helical" evidence="7">
    <location>
        <begin position="107"/>
        <end position="129"/>
    </location>
</feature>
<dbReference type="InterPro" id="IPR050901">
    <property type="entry name" value="BP-dep_ABC_trans_perm"/>
</dbReference>
<dbReference type="PROSITE" id="PS50928">
    <property type="entry name" value="ABC_TM1"/>
    <property type="match status" value="1"/>
</dbReference>
<dbReference type="PANTHER" id="PTHR32243">
    <property type="entry name" value="MALTOSE TRANSPORT SYSTEM PERMEASE-RELATED"/>
    <property type="match status" value="1"/>
</dbReference>
<organism evidence="9 10">
    <name type="scientific">Nocardiopsis gilva YIM 90087</name>
    <dbReference type="NCBI Taxonomy" id="1235441"/>
    <lineage>
        <taxon>Bacteria</taxon>
        <taxon>Bacillati</taxon>
        <taxon>Actinomycetota</taxon>
        <taxon>Actinomycetes</taxon>
        <taxon>Streptosporangiales</taxon>
        <taxon>Nocardiopsidaceae</taxon>
        <taxon>Nocardiopsis</taxon>
    </lineage>
</organism>
<feature type="domain" description="ABC transmembrane type-1" evidence="8">
    <location>
        <begin position="72"/>
        <end position="264"/>
    </location>
</feature>
<dbReference type="Gene3D" id="1.10.3720.10">
    <property type="entry name" value="MetI-like"/>
    <property type="match status" value="1"/>
</dbReference>
<proteinExistence type="inferred from homology"/>
<comment type="subcellular location">
    <subcellularLocation>
        <location evidence="1 7">Cell membrane</location>
        <topology evidence="1 7">Multi-pass membrane protein</topology>
    </subcellularLocation>
</comment>
<dbReference type="GO" id="GO:0005886">
    <property type="term" value="C:plasma membrane"/>
    <property type="evidence" value="ECO:0007669"/>
    <property type="project" value="UniProtKB-SubCell"/>
</dbReference>
<feature type="transmembrane region" description="Helical" evidence="7">
    <location>
        <begin position="187"/>
        <end position="209"/>
    </location>
</feature>
<keyword evidence="5 7" id="KW-1133">Transmembrane helix</keyword>
<dbReference type="RefSeq" id="WP_017619339.1">
    <property type="nucleotide sequence ID" value="NZ_ANBG01000236.1"/>
</dbReference>
<dbReference type="AlphaFoldDB" id="A0A223S9K2"/>
<evidence type="ECO:0000256" key="6">
    <source>
        <dbReference type="ARBA" id="ARBA00023136"/>
    </source>
</evidence>
<keyword evidence="6 7" id="KW-0472">Membrane</keyword>
<dbReference type="Pfam" id="PF00528">
    <property type="entry name" value="BPD_transp_1"/>
    <property type="match status" value="1"/>
</dbReference>
<dbReference type="EMBL" id="CP022753">
    <property type="protein sequence ID" value="ASU84788.1"/>
    <property type="molecule type" value="Genomic_DNA"/>
</dbReference>
<evidence type="ECO:0000256" key="4">
    <source>
        <dbReference type="ARBA" id="ARBA00022692"/>
    </source>
</evidence>
<dbReference type="KEGG" id="ngv:CDO52_20055"/>
<feature type="transmembrane region" description="Helical" evidence="7">
    <location>
        <begin position="246"/>
        <end position="264"/>
    </location>
</feature>
<protein>
    <submittedName>
        <fullName evidence="9">Carbohydrate ABC transporter permease</fullName>
    </submittedName>
</protein>
<dbReference type="Proteomes" id="UP000215005">
    <property type="component" value="Chromosome"/>
</dbReference>
<evidence type="ECO:0000256" key="7">
    <source>
        <dbReference type="RuleBase" id="RU363032"/>
    </source>
</evidence>
<evidence type="ECO:0000313" key="9">
    <source>
        <dbReference type="EMBL" id="ASU84788.1"/>
    </source>
</evidence>
<reference evidence="9 10" key="1">
    <citation type="submission" date="2017-08" db="EMBL/GenBank/DDBJ databases">
        <title>The complete genome sequence of Nocardiopsis gilva YIM 90087.</title>
        <authorList>
            <person name="Yin M."/>
            <person name="Tang S."/>
        </authorList>
    </citation>
    <scope>NUCLEOTIDE SEQUENCE [LARGE SCALE GENOMIC DNA]</scope>
    <source>
        <strain evidence="9 10">YIM 90087</strain>
    </source>
</reference>
<evidence type="ECO:0000256" key="2">
    <source>
        <dbReference type="ARBA" id="ARBA00022448"/>
    </source>
</evidence>
<evidence type="ECO:0000256" key="1">
    <source>
        <dbReference type="ARBA" id="ARBA00004651"/>
    </source>
</evidence>
<evidence type="ECO:0000256" key="5">
    <source>
        <dbReference type="ARBA" id="ARBA00022989"/>
    </source>
</evidence>
<keyword evidence="3" id="KW-1003">Cell membrane</keyword>
<comment type="similarity">
    <text evidence="7">Belongs to the binding-protein-dependent transport system permease family.</text>
</comment>
<evidence type="ECO:0000259" key="8">
    <source>
        <dbReference type="PROSITE" id="PS50928"/>
    </source>
</evidence>
<gene>
    <name evidence="9" type="ORF">CDO52_20055</name>
</gene>
<accession>A0A223S9K2</accession>
<dbReference type="OrthoDB" id="7314804at2"/>
<dbReference type="GO" id="GO:0055085">
    <property type="term" value="P:transmembrane transport"/>
    <property type="evidence" value="ECO:0007669"/>
    <property type="project" value="InterPro"/>
</dbReference>
<keyword evidence="4 7" id="KW-0812">Transmembrane</keyword>
<dbReference type="InterPro" id="IPR035906">
    <property type="entry name" value="MetI-like_sf"/>
</dbReference>
<dbReference type="InterPro" id="IPR000515">
    <property type="entry name" value="MetI-like"/>
</dbReference>
<feature type="transmembrane region" description="Helical" evidence="7">
    <location>
        <begin position="72"/>
        <end position="95"/>
    </location>
</feature>
<keyword evidence="2 7" id="KW-0813">Transport</keyword>